<name>A0A6F9DJC4_9ASCI</name>
<organism evidence="1">
    <name type="scientific">Phallusia mammillata</name>
    <dbReference type="NCBI Taxonomy" id="59560"/>
    <lineage>
        <taxon>Eukaryota</taxon>
        <taxon>Metazoa</taxon>
        <taxon>Chordata</taxon>
        <taxon>Tunicata</taxon>
        <taxon>Ascidiacea</taxon>
        <taxon>Phlebobranchia</taxon>
        <taxon>Ascidiidae</taxon>
        <taxon>Phallusia</taxon>
    </lineage>
</organism>
<proteinExistence type="evidence at transcript level"/>
<accession>A0A6F9DJC4</accession>
<gene>
    <name evidence="1" type="primary">LOC104266779</name>
</gene>
<reference evidence="1" key="1">
    <citation type="submission" date="2020-04" db="EMBL/GenBank/DDBJ databases">
        <authorList>
            <person name="Neveu A P."/>
        </authorList>
    </citation>
    <scope>NUCLEOTIDE SEQUENCE</scope>
    <source>
        <tissue evidence="1">Whole embryo</tissue>
    </source>
</reference>
<sequence length="405" mass="46404">MKTVVSQPRPQASAYFKCMNECVQTEWILFENGSCTSRFMLNLKGQSTTCSPIDVKVHEFNFQLSPGGPTNSYLLVIWKPCAVEKDIVQGFQLNVAPIIGDTYYCMNMRLSRPLDLNEEVTFTALYPRKLFQDEMQRGFLTSTPPYFTSNVTNFLYKAKSCSDLNTVECHCPYTPGNQYKYPNVTVKGYTVNITASLVPECKTVEYYHLFVGFKLRNMAQGTWIHYKNFFTATLAPGESPTMTFKNIYPVLEGGKMTAGVLASASIYRRAARSYLINIVPWAPPIPRVTELDTGALEVSFHISPPEYNVTHFRVRLNEHLNNTEIRVLQIQNATLDMAENGNITLQFDNVGTGLRSVQVYWNILLHFFRWCSIFTKLVMKEIFKLFNFLHILISYPMLIFLKFDP</sequence>
<dbReference type="EMBL" id="LR787377">
    <property type="protein sequence ID" value="CAB3263239.1"/>
    <property type="molecule type" value="mRNA"/>
</dbReference>
<protein>
    <submittedName>
        <fullName evidence="1">Uncharacterized protein LOC104266779</fullName>
    </submittedName>
</protein>
<dbReference type="AlphaFoldDB" id="A0A6F9DJC4"/>
<evidence type="ECO:0000313" key="1">
    <source>
        <dbReference type="EMBL" id="CAB3263239.1"/>
    </source>
</evidence>